<keyword evidence="2" id="KW-1185">Reference proteome</keyword>
<dbReference type="AlphaFoldDB" id="A0A9X3ALQ1"/>
<protein>
    <submittedName>
        <fullName evidence="1">Uncharacterized protein</fullName>
    </submittedName>
</protein>
<accession>A0A9X3ALQ1</accession>
<evidence type="ECO:0000313" key="2">
    <source>
        <dbReference type="Proteomes" id="UP001141259"/>
    </source>
</evidence>
<dbReference type="EMBL" id="JANYMP010000056">
    <property type="protein sequence ID" value="MCS7484830.1"/>
    <property type="molecule type" value="Genomic_DNA"/>
</dbReference>
<reference evidence="1" key="1">
    <citation type="submission" date="2022-08" db="EMBL/GenBank/DDBJ databases">
        <authorList>
            <person name="Tistechok S."/>
            <person name="Samborskyy M."/>
            <person name="Roman I."/>
        </authorList>
    </citation>
    <scope>NUCLEOTIDE SEQUENCE</scope>
    <source>
        <strain evidence="1">DSM 103496</strain>
    </source>
</reference>
<name>A0A9X3ALQ1_9PSEU</name>
<gene>
    <name evidence="1" type="ORF">NZH93_49060</name>
</gene>
<evidence type="ECO:0000313" key="1">
    <source>
        <dbReference type="EMBL" id="MCS7484830.1"/>
    </source>
</evidence>
<proteinExistence type="predicted"/>
<dbReference type="Proteomes" id="UP001141259">
    <property type="component" value="Unassembled WGS sequence"/>
</dbReference>
<sequence length="122" mass="13253">MGLIARNDACPDCGGASAPLDELEDPSATLTRFWDNQQRLPLCDKGFLLLVGEAYPCLRYTRIEGDELAGIQHEWRCANSGKQTFLVRGDGENAGGRYAQGHYVPLLELAAMWLASAPGEVA</sequence>
<dbReference type="RefSeq" id="WP_259630275.1">
    <property type="nucleotide sequence ID" value="NZ_JANYMP010000056.1"/>
</dbReference>
<organism evidence="1 2">
    <name type="scientific">Umezawaea endophytica</name>
    <dbReference type="NCBI Taxonomy" id="1654476"/>
    <lineage>
        <taxon>Bacteria</taxon>
        <taxon>Bacillati</taxon>
        <taxon>Actinomycetota</taxon>
        <taxon>Actinomycetes</taxon>
        <taxon>Pseudonocardiales</taxon>
        <taxon>Pseudonocardiaceae</taxon>
        <taxon>Umezawaea</taxon>
    </lineage>
</organism>
<comment type="caution">
    <text evidence="1">The sequence shown here is derived from an EMBL/GenBank/DDBJ whole genome shotgun (WGS) entry which is preliminary data.</text>
</comment>